<organism evidence="1 2">
    <name type="scientific">Priestia megaterium (strain ATCC 14581 / DSM 32 / CCUG 1817 / JCM 2506 / NBRC 15308 / NCIMB 9376 / NCTC 10342 / NRRL B-14308 / VKM B-512 / Ford 19)</name>
    <name type="common">Bacillus megaterium</name>
    <dbReference type="NCBI Taxonomy" id="1348623"/>
    <lineage>
        <taxon>Bacteria</taxon>
        <taxon>Bacillati</taxon>
        <taxon>Bacillota</taxon>
        <taxon>Bacilli</taxon>
        <taxon>Bacillales</taxon>
        <taxon>Bacillaceae</taxon>
        <taxon>Priestia</taxon>
    </lineage>
</organism>
<dbReference type="KEGG" id="bmeg:BG04_1430"/>
<dbReference type="Gene3D" id="3.10.450.40">
    <property type="match status" value="1"/>
</dbReference>
<name>A0A0B6AL81_PRIM2</name>
<dbReference type="InterPro" id="IPR020288">
    <property type="entry name" value="Sheath_initiator"/>
</dbReference>
<dbReference type="RefSeq" id="WP_034656734.1">
    <property type="nucleotide sequence ID" value="NZ_BCVB01000021.1"/>
</dbReference>
<dbReference type="EMBL" id="CP009920">
    <property type="protein sequence ID" value="AJI21348.1"/>
    <property type="molecule type" value="Genomic_DNA"/>
</dbReference>
<dbReference type="Proteomes" id="UP000031829">
    <property type="component" value="Chromosome"/>
</dbReference>
<protein>
    <recommendedName>
        <fullName evidence="3">DUF2634 domain-containing protein</fullName>
    </recommendedName>
</protein>
<dbReference type="AlphaFoldDB" id="A0A0B6AL81"/>
<sequence length="117" mass="12962">MISPKLENGDLVMKDGNLIMISGDEELIQSVQSILRTRKGEFFLDPDYGLSYDNLLSKGASEAEIRDDIIEALSKDDRIGAVTNISFVKEGRTLKISLTIQKQDETELTIDEVGLNA</sequence>
<reference evidence="1 2" key="1">
    <citation type="journal article" date="2015" name="Genome Announc.">
        <title>Complete genome sequences for 35 biothreat assay-relevant bacillus species.</title>
        <authorList>
            <person name="Johnson S.L."/>
            <person name="Daligault H.E."/>
            <person name="Davenport K.W."/>
            <person name="Jaissle J."/>
            <person name="Frey K.G."/>
            <person name="Ladner J.T."/>
            <person name="Broomall S.M."/>
            <person name="Bishop-Lilly K.A."/>
            <person name="Bruce D.C."/>
            <person name="Gibbons H.S."/>
            <person name="Coyne S.R."/>
            <person name="Lo C.C."/>
            <person name="Meincke L."/>
            <person name="Munk A.C."/>
            <person name="Koroleva G.I."/>
            <person name="Rosenzweig C.N."/>
            <person name="Palacios G.F."/>
            <person name="Redden C.L."/>
            <person name="Minogue T.D."/>
            <person name="Chain P.S."/>
        </authorList>
    </citation>
    <scope>NUCLEOTIDE SEQUENCE [LARGE SCALE GENOMIC DNA]</scope>
    <source>
        <strain evidence="2">ATCC 14581 / DSM 32 / JCM 2506 / NBRC 15308 / NCIMB 9376 / NCTC 10342 / NRRL B-14308 / VKM B-512</strain>
    </source>
</reference>
<dbReference type="GeneID" id="93644904"/>
<evidence type="ECO:0000313" key="2">
    <source>
        <dbReference type="Proteomes" id="UP000031829"/>
    </source>
</evidence>
<dbReference type="SUPFAM" id="SSF160719">
    <property type="entry name" value="gpW/gp25-like"/>
    <property type="match status" value="1"/>
</dbReference>
<dbReference type="Pfam" id="PF10934">
    <property type="entry name" value="Sheath_initiator"/>
    <property type="match status" value="1"/>
</dbReference>
<accession>A0A0B6AL81</accession>
<evidence type="ECO:0008006" key="3">
    <source>
        <dbReference type="Google" id="ProtNLM"/>
    </source>
</evidence>
<evidence type="ECO:0000313" key="1">
    <source>
        <dbReference type="EMBL" id="AJI21348.1"/>
    </source>
</evidence>
<dbReference type="HOGENOM" id="CLU_142920_0_1_9"/>
<gene>
    <name evidence="1" type="ORF">BG04_1430</name>
</gene>
<proteinExistence type="predicted"/>